<evidence type="ECO:0000313" key="3">
    <source>
        <dbReference type="Proteomes" id="UP000030765"/>
    </source>
</evidence>
<proteinExistence type="predicted"/>
<dbReference type="EMBL" id="KE525310">
    <property type="protein sequence ID" value="KFB45922.1"/>
    <property type="molecule type" value="Genomic_DNA"/>
</dbReference>
<sequence length="72" mass="7749">MFDPTLETPVLHYPPHASWCIIHGHVLLEWSDSAAYKAIGRNGLRGTSLPICSWLSGPAGTAYGGPSQIICE</sequence>
<reference evidence="1 3" key="1">
    <citation type="journal article" date="2014" name="BMC Genomics">
        <title>Genome sequence of Anopheles sinensis provides insight into genetics basis of mosquito competence for malaria parasites.</title>
        <authorList>
            <person name="Zhou D."/>
            <person name="Zhang D."/>
            <person name="Ding G."/>
            <person name="Shi L."/>
            <person name="Hou Q."/>
            <person name="Ye Y."/>
            <person name="Xu Y."/>
            <person name="Zhou H."/>
            <person name="Xiong C."/>
            <person name="Li S."/>
            <person name="Yu J."/>
            <person name="Hong S."/>
            <person name="Yu X."/>
            <person name="Zou P."/>
            <person name="Chen C."/>
            <person name="Chang X."/>
            <person name="Wang W."/>
            <person name="Lv Y."/>
            <person name="Sun Y."/>
            <person name="Ma L."/>
            <person name="Shen B."/>
            <person name="Zhu C."/>
        </authorList>
    </citation>
    <scope>NUCLEOTIDE SEQUENCE [LARGE SCALE GENOMIC DNA]</scope>
</reference>
<dbReference type="VEuPathDB" id="VectorBase:ASIC013885"/>
<evidence type="ECO:0000313" key="1">
    <source>
        <dbReference type="EMBL" id="KFB45922.1"/>
    </source>
</evidence>
<dbReference type="EMBL" id="ATLV01020938">
    <property type="status" value="NOT_ANNOTATED_CDS"/>
    <property type="molecule type" value="Genomic_DNA"/>
</dbReference>
<name>A0A084W6S8_ANOSI</name>
<protein>
    <submittedName>
        <fullName evidence="1 2">Uncharacterized protein</fullName>
    </submittedName>
</protein>
<dbReference type="Proteomes" id="UP000030765">
    <property type="component" value="Unassembled WGS sequence"/>
</dbReference>
<evidence type="ECO:0000313" key="2">
    <source>
        <dbReference type="EnsemblMetazoa" id="ASIC013885-PA"/>
    </source>
</evidence>
<reference evidence="2" key="2">
    <citation type="submission" date="2020-05" db="UniProtKB">
        <authorList>
            <consortium name="EnsemblMetazoa"/>
        </authorList>
    </citation>
    <scope>IDENTIFICATION</scope>
</reference>
<accession>A0A084W6S8</accession>
<dbReference type="EnsemblMetazoa" id="ASIC013885-RA">
    <property type="protein sequence ID" value="ASIC013885-PA"/>
    <property type="gene ID" value="ASIC013885"/>
</dbReference>
<dbReference type="AlphaFoldDB" id="A0A084W6S8"/>
<keyword evidence="3" id="KW-1185">Reference proteome</keyword>
<gene>
    <name evidence="1" type="ORF">ZHAS_00013885</name>
</gene>
<organism evidence="1">
    <name type="scientific">Anopheles sinensis</name>
    <name type="common">Mosquito</name>
    <dbReference type="NCBI Taxonomy" id="74873"/>
    <lineage>
        <taxon>Eukaryota</taxon>
        <taxon>Metazoa</taxon>
        <taxon>Ecdysozoa</taxon>
        <taxon>Arthropoda</taxon>
        <taxon>Hexapoda</taxon>
        <taxon>Insecta</taxon>
        <taxon>Pterygota</taxon>
        <taxon>Neoptera</taxon>
        <taxon>Endopterygota</taxon>
        <taxon>Diptera</taxon>
        <taxon>Nematocera</taxon>
        <taxon>Culicoidea</taxon>
        <taxon>Culicidae</taxon>
        <taxon>Anophelinae</taxon>
        <taxon>Anopheles</taxon>
    </lineage>
</organism>